<keyword evidence="2 9" id="KW-0963">Cytoplasm</keyword>
<accession>A0ABW1V200</accession>
<dbReference type="Proteomes" id="UP001596233">
    <property type="component" value="Unassembled WGS sequence"/>
</dbReference>
<dbReference type="InterPro" id="IPR014729">
    <property type="entry name" value="Rossmann-like_a/b/a_fold"/>
</dbReference>
<dbReference type="EMBL" id="JBHSTE010000002">
    <property type="protein sequence ID" value="MFC6332488.1"/>
    <property type="molecule type" value="Genomic_DNA"/>
</dbReference>
<keyword evidence="6 9" id="KW-0648">Protein biosynthesis</keyword>
<organism evidence="15 16">
    <name type="scientific">Paenibacillus septentrionalis</name>
    <dbReference type="NCBI Taxonomy" id="429342"/>
    <lineage>
        <taxon>Bacteria</taxon>
        <taxon>Bacillati</taxon>
        <taxon>Bacillota</taxon>
        <taxon>Bacilli</taxon>
        <taxon>Bacillales</taxon>
        <taxon>Paenibacillaceae</taxon>
        <taxon>Paenibacillus</taxon>
    </lineage>
</organism>
<dbReference type="CDD" id="cd07958">
    <property type="entry name" value="Anticodon_Ia_Leu_BEm"/>
    <property type="match status" value="1"/>
</dbReference>
<comment type="caution">
    <text evidence="15">The sequence shown here is derived from an EMBL/GenBank/DDBJ whole genome shotgun (WGS) entry which is preliminary data.</text>
</comment>
<evidence type="ECO:0000256" key="10">
    <source>
        <dbReference type="RuleBase" id="RU363035"/>
    </source>
</evidence>
<dbReference type="InterPro" id="IPR009080">
    <property type="entry name" value="tRNAsynth_Ia_anticodon-bd"/>
</dbReference>
<evidence type="ECO:0000259" key="13">
    <source>
        <dbReference type="Pfam" id="PF09334"/>
    </source>
</evidence>
<dbReference type="Pfam" id="PF08264">
    <property type="entry name" value="Anticodon_1"/>
    <property type="match status" value="1"/>
</dbReference>
<feature type="short sequence motif" description="'KMSKS' region" evidence="9">
    <location>
        <begin position="583"/>
        <end position="587"/>
    </location>
</feature>
<feature type="domain" description="Leucyl-tRNA synthetase editing" evidence="14">
    <location>
        <begin position="226"/>
        <end position="406"/>
    </location>
</feature>
<comment type="caution">
    <text evidence="9">Lacks conserved residue(s) required for the propagation of feature annotation.</text>
</comment>
<evidence type="ECO:0000256" key="3">
    <source>
        <dbReference type="ARBA" id="ARBA00022598"/>
    </source>
</evidence>
<dbReference type="EC" id="6.1.1.4" evidence="9"/>
<dbReference type="InterPro" id="IPR009008">
    <property type="entry name" value="Val/Leu/Ile-tRNA-synth_edit"/>
</dbReference>
<dbReference type="SUPFAM" id="SSF52374">
    <property type="entry name" value="Nucleotidylyl transferase"/>
    <property type="match status" value="1"/>
</dbReference>
<evidence type="ECO:0000256" key="4">
    <source>
        <dbReference type="ARBA" id="ARBA00022741"/>
    </source>
</evidence>
<dbReference type="PRINTS" id="PR00985">
    <property type="entry name" value="TRNASYNTHLEU"/>
</dbReference>
<evidence type="ECO:0000256" key="2">
    <source>
        <dbReference type="ARBA" id="ARBA00022490"/>
    </source>
</evidence>
<reference evidence="16" key="1">
    <citation type="journal article" date="2019" name="Int. J. Syst. Evol. Microbiol.">
        <title>The Global Catalogue of Microorganisms (GCM) 10K type strain sequencing project: providing services to taxonomists for standard genome sequencing and annotation.</title>
        <authorList>
            <consortium name="The Broad Institute Genomics Platform"/>
            <consortium name="The Broad Institute Genome Sequencing Center for Infectious Disease"/>
            <person name="Wu L."/>
            <person name="Ma J."/>
        </authorList>
    </citation>
    <scope>NUCLEOTIDE SEQUENCE [LARGE SCALE GENOMIC DNA]</scope>
    <source>
        <strain evidence="16">PCU 280</strain>
    </source>
</reference>
<evidence type="ECO:0000259" key="14">
    <source>
        <dbReference type="Pfam" id="PF13603"/>
    </source>
</evidence>
<dbReference type="Gene3D" id="1.10.730.10">
    <property type="entry name" value="Isoleucyl-tRNA Synthetase, Domain 1"/>
    <property type="match status" value="1"/>
</dbReference>
<keyword evidence="7 9" id="KW-0030">Aminoacyl-tRNA synthetase</keyword>
<evidence type="ECO:0000313" key="16">
    <source>
        <dbReference type="Proteomes" id="UP001596233"/>
    </source>
</evidence>
<dbReference type="SUPFAM" id="SSF50677">
    <property type="entry name" value="ValRS/IleRS/LeuRS editing domain"/>
    <property type="match status" value="1"/>
</dbReference>
<evidence type="ECO:0000256" key="9">
    <source>
        <dbReference type="HAMAP-Rule" id="MF_00049"/>
    </source>
</evidence>
<evidence type="ECO:0000256" key="5">
    <source>
        <dbReference type="ARBA" id="ARBA00022840"/>
    </source>
</evidence>
<dbReference type="InterPro" id="IPR001412">
    <property type="entry name" value="aa-tRNA-synth_I_CS"/>
</dbReference>
<evidence type="ECO:0000256" key="6">
    <source>
        <dbReference type="ARBA" id="ARBA00022917"/>
    </source>
</evidence>
<dbReference type="PANTHER" id="PTHR43740:SF2">
    <property type="entry name" value="LEUCINE--TRNA LIGASE, MITOCHONDRIAL"/>
    <property type="match status" value="1"/>
</dbReference>
<dbReference type="Pfam" id="PF13603">
    <property type="entry name" value="tRNA-synt_1_2"/>
    <property type="match status" value="1"/>
</dbReference>
<dbReference type="InterPro" id="IPR013155">
    <property type="entry name" value="M/V/L/I-tRNA-synth_anticd-bd"/>
</dbReference>
<evidence type="ECO:0000259" key="12">
    <source>
        <dbReference type="Pfam" id="PF08264"/>
    </source>
</evidence>
<comment type="catalytic activity">
    <reaction evidence="8 9">
        <text>tRNA(Leu) + L-leucine + ATP = L-leucyl-tRNA(Leu) + AMP + diphosphate</text>
        <dbReference type="Rhea" id="RHEA:11688"/>
        <dbReference type="Rhea" id="RHEA-COMP:9613"/>
        <dbReference type="Rhea" id="RHEA-COMP:9622"/>
        <dbReference type="ChEBI" id="CHEBI:30616"/>
        <dbReference type="ChEBI" id="CHEBI:33019"/>
        <dbReference type="ChEBI" id="CHEBI:57427"/>
        <dbReference type="ChEBI" id="CHEBI:78442"/>
        <dbReference type="ChEBI" id="CHEBI:78494"/>
        <dbReference type="ChEBI" id="CHEBI:456215"/>
        <dbReference type="EC" id="6.1.1.4"/>
    </reaction>
</comment>
<evidence type="ECO:0000256" key="7">
    <source>
        <dbReference type="ARBA" id="ARBA00023146"/>
    </source>
</evidence>
<dbReference type="InterPro" id="IPR002300">
    <property type="entry name" value="aa-tRNA-synth_Ia"/>
</dbReference>
<dbReference type="InterPro" id="IPR015413">
    <property type="entry name" value="Methionyl/Leucyl_tRNA_Synth"/>
</dbReference>
<comment type="subcellular location">
    <subcellularLocation>
        <location evidence="9">Cytoplasm</location>
    </subcellularLocation>
</comment>
<feature type="binding site" evidence="9">
    <location>
        <position position="586"/>
    </location>
    <ligand>
        <name>ATP</name>
        <dbReference type="ChEBI" id="CHEBI:30616"/>
    </ligand>
</feature>
<dbReference type="NCBIfam" id="TIGR00396">
    <property type="entry name" value="leuS_bact"/>
    <property type="match status" value="1"/>
</dbReference>
<dbReference type="HAMAP" id="MF_00049_B">
    <property type="entry name" value="Leu_tRNA_synth_B"/>
    <property type="match status" value="1"/>
</dbReference>
<feature type="domain" description="Methionyl/Leucyl tRNA synthetase" evidence="13">
    <location>
        <begin position="46"/>
        <end position="177"/>
    </location>
</feature>
<keyword evidence="5 9" id="KW-0067">ATP-binding</keyword>
<dbReference type="Pfam" id="PF09334">
    <property type="entry name" value="tRNA-synt_1g"/>
    <property type="match status" value="1"/>
</dbReference>
<dbReference type="Gene3D" id="3.90.740.10">
    <property type="entry name" value="Valyl/Leucyl/Isoleucyl-tRNA synthetase, editing domain"/>
    <property type="match status" value="1"/>
</dbReference>
<dbReference type="GO" id="GO:0004823">
    <property type="term" value="F:leucine-tRNA ligase activity"/>
    <property type="evidence" value="ECO:0007669"/>
    <property type="project" value="UniProtKB-EC"/>
</dbReference>
<proteinExistence type="inferred from homology"/>
<evidence type="ECO:0000259" key="11">
    <source>
        <dbReference type="Pfam" id="PF00133"/>
    </source>
</evidence>
<keyword evidence="3 9" id="KW-0436">Ligase</keyword>
<protein>
    <recommendedName>
        <fullName evidence="9">Leucine--tRNA ligase</fullName>
        <ecNumber evidence="9">6.1.1.4</ecNumber>
    </recommendedName>
    <alternativeName>
        <fullName evidence="9">Leucyl-tRNA synthetase</fullName>
        <shortName evidence="9">LeuRS</shortName>
    </alternativeName>
</protein>
<dbReference type="Gene3D" id="3.40.50.620">
    <property type="entry name" value="HUPs"/>
    <property type="match status" value="2"/>
</dbReference>
<comment type="similarity">
    <text evidence="1 9 10">Belongs to the class-I aminoacyl-tRNA synthetase family.</text>
</comment>
<evidence type="ECO:0000256" key="1">
    <source>
        <dbReference type="ARBA" id="ARBA00005594"/>
    </source>
</evidence>
<evidence type="ECO:0000256" key="8">
    <source>
        <dbReference type="ARBA" id="ARBA00047469"/>
    </source>
</evidence>
<dbReference type="InterPro" id="IPR025709">
    <property type="entry name" value="Leu_tRNA-synth_edit"/>
</dbReference>
<gene>
    <name evidence="9 15" type="primary">leuS</name>
    <name evidence="15" type="ORF">ACFP56_07605</name>
</gene>
<evidence type="ECO:0000313" key="15">
    <source>
        <dbReference type="EMBL" id="MFC6332488.1"/>
    </source>
</evidence>
<sequence>MSQEQSRHGYSPLSIEPKWQTYWEENKTFKTGEDKNKPKFYALDMFPYPSGAGLHVGHPEGYTATDIVSRYKRMQGYNVLHPMGWDAFGLPAEQHALNTGQHPRDITFVNIDNFRRQIKSLGFSYDWDREISTTDPEYYKWTQWIFIQLYNKGLAYVDEVPVNWCPALGTVLANEEVIDGLSERGGHPVIRKPMRQWVLKITEYAERLLEDLEELDWSESIKDMQRNWIGKSTGAEVTFQIDGHSDSLVVFTTRPDTLFGATYCVLAPEHSLVEQITTAAQKAEVEAYQEAASRKSDLERTDLAKEKTGVFTGAYAINPVNGAKLPIWIADYVLAGYGTGAIMAVPGHDSRDYEFAKQFSLPIIEVVSGGNLEEEAYAGDGPHVNSDFLNGLNNEEAISTMVKHLEETGKGKAKVTYRLRDWLFSRQRYWGEPIPILHLEDGTMKTVPEDQLPLLLPDVDAIQPSGTGESPLANVEDWVNTIDPETGMKARRETNTMPQWAGSCWYYLRYIDPKNDKEICSPEKQAEWLPVDLYIGGAEHAVLHLLYARFWHKVLYDIGVVHTKEPFQKLVNQGMILGTNNEKMSKSRGNVINPDDIVNEFGADTLRLYEMFMGPLEATKPWNTNGVEGAYRFLGRIWRLYVTESGELNPRIADTEQASEAFMRTWHRSVKKITDDLENLRFNTAISQMMIFVNEAYKADVLPRKAMEDFAKMIAPIVPHIAEELWEVLGHSGTITYEAWPTFEEAWTVDQEVEIVVQVNGKIVERLSIPADLNEAEMEAKAKQQPKVAELIEGKTIRKVIAVKGKLVNIVAN</sequence>
<dbReference type="PROSITE" id="PS00178">
    <property type="entry name" value="AA_TRNA_LIGASE_I"/>
    <property type="match status" value="1"/>
</dbReference>
<dbReference type="PANTHER" id="PTHR43740">
    <property type="entry name" value="LEUCYL-TRNA SYNTHETASE"/>
    <property type="match status" value="1"/>
</dbReference>
<dbReference type="RefSeq" id="WP_379232912.1">
    <property type="nucleotide sequence ID" value="NZ_JBHSTE010000002.1"/>
</dbReference>
<dbReference type="Gene3D" id="3.10.20.590">
    <property type="match status" value="1"/>
</dbReference>
<feature type="domain" description="Methionyl/Valyl/Leucyl/Isoleucyl-tRNA synthetase anticodon-binding" evidence="12">
    <location>
        <begin position="663"/>
        <end position="774"/>
    </location>
</feature>
<dbReference type="Pfam" id="PF00133">
    <property type="entry name" value="tRNA-synt_1"/>
    <property type="match status" value="1"/>
</dbReference>
<dbReference type="SUPFAM" id="SSF47323">
    <property type="entry name" value="Anticodon-binding domain of a subclass of class I aminoacyl-tRNA synthetases"/>
    <property type="match status" value="1"/>
</dbReference>
<dbReference type="CDD" id="cd00812">
    <property type="entry name" value="LeuRS_core"/>
    <property type="match status" value="1"/>
</dbReference>
<name>A0ABW1V200_9BACL</name>
<dbReference type="InterPro" id="IPR002302">
    <property type="entry name" value="Leu-tRNA-ligase"/>
</dbReference>
<keyword evidence="16" id="KW-1185">Reference proteome</keyword>
<feature type="domain" description="Aminoacyl-tRNA synthetase class Ia" evidence="11">
    <location>
        <begin position="419"/>
        <end position="609"/>
    </location>
</feature>
<keyword evidence="4 9" id="KW-0547">Nucleotide-binding</keyword>